<evidence type="ECO:0000313" key="1">
    <source>
        <dbReference type="EMBL" id="GAG85221.1"/>
    </source>
</evidence>
<reference evidence="1" key="1">
    <citation type="journal article" date="2014" name="Front. Microbiol.">
        <title>High frequency of phylogenetically diverse reductive dehalogenase-homologous genes in deep subseafloor sedimentary metagenomes.</title>
        <authorList>
            <person name="Kawai M."/>
            <person name="Futagami T."/>
            <person name="Toyoda A."/>
            <person name="Takaki Y."/>
            <person name="Nishi S."/>
            <person name="Hori S."/>
            <person name="Arai W."/>
            <person name="Tsubouchi T."/>
            <person name="Morono Y."/>
            <person name="Uchiyama I."/>
            <person name="Ito T."/>
            <person name="Fujiyama A."/>
            <person name="Inagaki F."/>
            <person name="Takami H."/>
        </authorList>
    </citation>
    <scope>NUCLEOTIDE SEQUENCE</scope>
    <source>
        <strain evidence="1">Expedition CK06-06</strain>
    </source>
</reference>
<comment type="caution">
    <text evidence="1">The sequence shown here is derived from an EMBL/GenBank/DDBJ whole genome shotgun (WGS) entry which is preliminary data.</text>
</comment>
<organism evidence="1">
    <name type="scientific">marine sediment metagenome</name>
    <dbReference type="NCBI Taxonomy" id="412755"/>
    <lineage>
        <taxon>unclassified sequences</taxon>
        <taxon>metagenomes</taxon>
        <taxon>ecological metagenomes</taxon>
    </lineage>
</organism>
<sequence>MKFGIRFNSDSGSIVEILKLTKIAEQNGFEFVWYCEESS</sequence>
<evidence type="ECO:0008006" key="2">
    <source>
        <dbReference type="Google" id="ProtNLM"/>
    </source>
</evidence>
<gene>
    <name evidence="1" type="ORF">S01H4_30075</name>
</gene>
<accession>X1CLX1</accession>
<protein>
    <recommendedName>
        <fullName evidence="2">Luciferase-like domain-containing protein</fullName>
    </recommendedName>
</protein>
<dbReference type="AlphaFoldDB" id="X1CLX1"/>
<name>X1CLX1_9ZZZZ</name>
<proteinExistence type="predicted"/>
<dbReference type="EMBL" id="BART01015492">
    <property type="protein sequence ID" value="GAG85221.1"/>
    <property type="molecule type" value="Genomic_DNA"/>
</dbReference>